<protein>
    <recommendedName>
        <fullName evidence="1">Type VI secretion system effector TseH-like domain-containing protein</fullName>
    </recommendedName>
</protein>
<organism evidence="2">
    <name type="scientific">Aliivibrio wodanis</name>
    <dbReference type="NCBI Taxonomy" id="80852"/>
    <lineage>
        <taxon>Bacteria</taxon>
        <taxon>Pseudomonadati</taxon>
        <taxon>Pseudomonadota</taxon>
        <taxon>Gammaproteobacteria</taxon>
        <taxon>Vibrionales</taxon>
        <taxon>Vibrionaceae</taxon>
        <taxon>Aliivibrio</taxon>
    </lineage>
</organism>
<accession>A0A5Q4Z4V9</accession>
<proteinExistence type="predicted"/>
<evidence type="ECO:0000259" key="1">
    <source>
        <dbReference type="Pfam" id="PF25218"/>
    </source>
</evidence>
<dbReference type="InterPro" id="IPR057382">
    <property type="entry name" value="TseH"/>
</dbReference>
<dbReference type="AlphaFoldDB" id="A0A5Q4Z4V9"/>
<evidence type="ECO:0000313" key="2">
    <source>
        <dbReference type="EMBL" id="VVV06125.1"/>
    </source>
</evidence>
<dbReference type="EMBL" id="LR721751">
    <property type="protein sequence ID" value="VVV06125.1"/>
    <property type="molecule type" value="Genomic_DNA"/>
</dbReference>
<gene>
    <name evidence="2" type="ORF">AW0309160_03609</name>
</gene>
<name>A0A5Q4Z4V9_9GAMM</name>
<feature type="domain" description="Type VI secretion system effector TseH-like" evidence="1">
    <location>
        <begin position="26"/>
        <end position="177"/>
    </location>
</feature>
<reference evidence="2" key="1">
    <citation type="submission" date="2019-09" db="EMBL/GenBank/DDBJ databases">
        <authorList>
            <person name="Hjerde E."/>
        </authorList>
    </citation>
    <scope>NUCLEOTIDE SEQUENCE</scope>
    <source>
        <strain evidence="2">06/09/160</strain>
    </source>
</reference>
<sequence length="220" mass="24969">MPEIKTTPVSDKNVLEIYLDGTDDFLIPLVFPDYKIHVLDSETISFFGIKFSTPEIKASYLGHAGVLLINGKTGLTKYYEYGRYYNTEPPGFVRKGNISDVKIKSGMISEKSLKNTLKEISFEHGQSGSISGVIIRGQLFIQANQWLINIQKNNSNKSRKPYDLDEHNCMTFVIDLVDSLGLDSSWRPPVVIPTAYIEQFQLQQVDLEYNFDTDTLEVKD</sequence>
<dbReference type="Pfam" id="PF25218">
    <property type="entry name" value="TseH"/>
    <property type="match status" value="1"/>
</dbReference>